<sequence>MEHRLFDRDVIDSVIALPTLQFFLGDPHIRGVDQVAEWLRVTVMSYTGYQSNEMDFQQVELLPSSHVSSAEKTLIP</sequence>
<dbReference type="RefSeq" id="WP_017126757.1">
    <property type="nucleotide sequence ID" value="NZ_JACAQE010000012.1"/>
</dbReference>
<reference evidence="1 2" key="1">
    <citation type="submission" date="2020-04" db="EMBL/GenBank/DDBJ databases">
        <title>Molecular characterization of pseudomonads from Agaricus bisporus reveal novel blotch 2 pathogens in Western Europe.</title>
        <authorList>
            <person name="Taparia T."/>
            <person name="Krijger M."/>
            <person name="Haynes E."/>
            <person name="Elpinstone J.G."/>
            <person name="Noble R."/>
            <person name="Van Der Wolf J."/>
        </authorList>
    </citation>
    <scope>NUCLEOTIDE SEQUENCE [LARGE SCALE GENOMIC DNA]</scope>
    <source>
        <strain evidence="1 2">IPO3738</strain>
    </source>
</reference>
<dbReference type="Proteomes" id="UP000517547">
    <property type="component" value="Unassembled WGS sequence"/>
</dbReference>
<evidence type="ECO:0000313" key="1">
    <source>
        <dbReference type="EMBL" id="NWC18122.1"/>
    </source>
</evidence>
<proteinExistence type="predicted"/>
<protein>
    <submittedName>
        <fullName evidence="1">Uncharacterized protein</fullName>
    </submittedName>
</protein>
<evidence type="ECO:0000313" key="2">
    <source>
        <dbReference type="Proteomes" id="UP000517547"/>
    </source>
</evidence>
<accession>A0A7Y7Y576</accession>
<comment type="caution">
    <text evidence="1">The sequence shown here is derived from an EMBL/GenBank/DDBJ whole genome shotgun (WGS) entry which is preliminary data.</text>
</comment>
<name>A0A7Y7Y576_9PSED</name>
<organism evidence="1 2">
    <name type="scientific">Pseudomonas gingeri</name>
    <dbReference type="NCBI Taxonomy" id="117681"/>
    <lineage>
        <taxon>Bacteria</taxon>
        <taxon>Pseudomonadati</taxon>
        <taxon>Pseudomonadota</taxon>
        <taxon>Gammaproteobacteria</taxon>
        <taxon>Pseudomonadales</taxon>
        <taxon>Pseudomonadaceae</taxon>
        <taxon>Pseudomonas</taxon>
    </lineage>
</organism>
<gene>
    <name evidence="1" type="ORF">HX845_31010</name>
</gene>
<dbReference type="AlphaFoldDB" id="A0A7Y7Y576"/>
<dbReference type="EMBL" id="JACAQE010000012">
    <property type="protein sequence ID" value="NWC18122.1"/>
    <property type="molecule type" value="Genomic_DNA"/>
</dbReference>